<dbReference type="Proteomes" id="UP000541185">
    <property type="component" value="Unassembled WGS sequence"/>
</dbReference>
<reference evidence="5 6" key="1">
    <citation type="submission" date="2020-04" db="EMBL/GenBank/DDBJ databases">
        <title>Ramlibacter sp. G-1-2-2 isolated from soil.</title>
        <authorList>
            <person name="Dahal R.H."/>
        </authorList>
    </citation>
    <scope>NUCLEOTIDE SEQUENCE [LARGE SCALE GENOMIC DNA]</scope>
    <source>
        <strain evidence="5 6">G-1-2-2</strain>
    </source>
</reference>
<evidence type="ECO:0000256" key="3">
    <source>
        <dbReference type="ARBA" id="ARBA00023239"/>
    </source>
</evidence>
<dbReference type="Gene3D" id="3.20.20.60">
    <property type="entry name" value="Phosphoenolpyruvate-binding domains"/>
    <property type="match status" value="1"/>
</dbReference>
<gene>
    <name evidence="5" type="ORF">HHL11_18300</name>
</gene>
<evidence type="ECO:0000256" key="2">
    <source>
        <dbReference type="ARBA" id="ARBA00022723"/>
    </source>
</evidence>
<dbReference type="Pfam" id="PF03328">
    <property type="entry name" value="HpcH_HpaI"/>
    <property type="match status" value="1"/>
</dbReference>
<evidence type="ECO:0000256" key="1">
    <source>
        <dbReference type="ARBA" id="ARBA00005568"/>
    </source>
</evidence>
<organism evidence="5 6">
    <name type="scientific">Ramlibacter agri</name>
    <dbReference type="NCBI Taxonomy" id="2728837"/>
    <lineage>
        <taxon>Bacteria</taxon>
        <taxon>Pseudomonadati</taxon>
        <taxon>Pseudomonadota</taxon>
        <taxon>Betaproteobacteria</taxon>
        <taxon>Burkholderiales</taxon>
        <taxon>Comamonadaceae</taxon>
        <taxon>Ramlibacter</taxon>
    </lineage>
</organism>
<dbReference type="InterPro" id="IPR005000">
    <property type="entry name" value="Aldolase/citrate-lyase_domain"/>
</dbReference>
<keyword evidence="3" id="KW-0456">Lyase</keyword>
<dbReference type="GO" id="GO:0016832">
    <property type="term" value="F:aldehyde-lyase activity"/>
    <property type="evidence" value="ECO:0007669"/>
    <property type="project" value="TreeGrafter"/>
</dbReference>
<proteinExistence type="inferred from homology"/>
<dbReference type="GO" id="GO:0005737">
    <property type="term" value="C:cytoplasm"/>
    <property type="evidence" value="ECO:0007669"/>
    <property type="project" value="TreeGrafter"/>
</dbReference>
<feature type="domain" description="HpcH/HpaI aldolase/citrate lyase" evidence="4">
    <location>
        <begin position="19"/>
        <end position="239"/>
    </location>
</feature>
<dbReference type="PANTHER" id="PTHR30502">
    <property type="entry name" value="2-KETO-3-DEOXY-L-RHAMNONATE ALDOLASE"/>
    <property type="match status" value="1"/>
</dbReference>
<dbReference type="EMBL" id="JABBFX010000001">
    <property type="protein sequence ID" value="NML45706.1"/>
    <property type="molecule type" value="Genomic_DNA"/>
</dbReference>
<dbReference type="InterPro" id="IPR015813">
    <property type="entry name" value="Pyrv/PenolPyrv_kinase-like_dom"/>
</dbReference>
<keyword evidence="2" id="KW-0479">Metal-binding</keyword>
<protein>
    <submittedName>
        <fullName evidence="5">4-hydroxy-2-oxovalerate aldolase</fullName>
    </submittedName>
</protein>
<comment type="caution">
    <text evidence="5">The sequence shown here is derived from an EMBL/GenBank/DDBJ whole genome shotgun (WGS) entry which is preliminary data.</text>
</comment>
<dbReference type="InterPro" id="IPR050251">
    <property type="entry name" value="HpcH-HpaI_aldolase"/>
</dbReference>
<comment type="similarity">
    <text evidence="1">Belongs to the HpcH/HpaI aldolase family.</text>
</comment>
<dbReference type="AlphaFoldDB" id="A0A848H3Z7"/>
<name>A0A848H3Z7_9BURK</name>
<sequence>MQADFPQRVRAGERLLGSFAFLPSPGLVEVLGRAGLDHVIIDQEHSRKGWDVVENMVRAADAAGIAALVRVAWNDEKEILHVLETGAAGIVLPFVESAADVRRAAAALRYAPEGTRGTCTQTRAAGYGSRKQGFVQYAQACNRQLLLVGQIESRKGLENIEEIVAAQPGLDVVFLGRSDLASDLGKPGQTHDPEVEAATGRIVASARAAGKVVGIAHYEAAEVATWGARGCSFFALASESGFLLRQVARFVEDAAQSAPP</sequence>
<dbReference type="GO" id="GO:0046872">
    <property type="term" value="F:metal ion binding"/>
    <property type="evidence" value="ECO:0007669"/>
    <property type="project" value="UniProtKB-KW"/>
</dbReference>
<dbReference type="SUPFAM" id="SSF51621">
    <property type="entry name" value="Phosphoenolpyruvate/pyruvate domain"/>
    <property type="match status" value="1"/>
</dbReference>
<evidence type="ECO:0000313" key="5">
    <source>
        <dbReference type="EMBL" id="NML45706.1"/>
    </source>
</evidence>
<evidence type="ECO:0000259" key="4">
    <source>
        <dbReference type="Pfam" id="PF03328"/>
    </source>
</evidence>
<dbReference type="RefSeq" id="WP_169419780.1">
    <property type="nucleotide sequence ID" value="NZ_JABBFX010000001.1"/>
</dbReference>
<dbReference type="InterPro" id="IPR040442">
    <property type="entry name" value="Pyrv_kinase-like_dom_sf"/>
</dbReference>
<dbReference type="PANTHER" id="PTHR30502:SF0">
    <property type="entry name" value="PHOSPHOENOLPYRUVATE CARBOXYLASE FAMILY PROTEIN"/>
    <property type="match status" value="1"/>
</dbReference>
<keyword evidence="6" id="KW-1185">Reference proteome</keyword>
<accession>A0A848H3Z7</accession>
<evidence type="ECO:0000313" key="6">
    <source>
        <dbReference type="Proteomes" id="UP000541185"/>
    </source>
</evidence>